<dbReference type="NCBIfam" id="TIGR00229">
    <property type="entry name" value="sensory_box"/>
    <property type="match status" value="3"/>
</dbReference>
<dbReference type="PROSITE" id="PS50113">
    <property type="entry name" value="PAC"/>
    <property type="match status" value="3"/>
</dbReference>
<dbReference type="CDD" id="cd01948">
    <property type="entry name" value="EAL"/>
    <property type="match status" value="1"/>
</dbReference>
<dbReference type="SMART" id="SM00091">
    <property type="entry name" value="PAS"/>
    <property type="match status" value="3"/>
</dbReference>
<dbReference type="Gene3D" id="3.30.70.270">
    <property type="match status" value="1"/>
</dbReference>
<feature type="domain" description="PAS" evidence="2">
    <location>
        <begin position="161"/>
        <end position="230"/>
    </location>
</feature>
<dbReference type="Pfam" id="PF13426">
    <property type="entry name" value="PAS_9"/>
    <property type="match status" value="1"/>
</dbReference>
<comment type="caution">
    <text evidence="6">The sequence shown here is derived from an EMBL/GenBank/DDBJ whole genome shotgun (WGS) entry which is preliminary data.</text>
</comment>
<feature type="domain" description="GGDEF" evidence="5">
    <location>
        <begin position="443"/>
        <end position="576"/>
    </location>
</feature>
<keyword evidence="1" id="KW-0472">Membrane</keyword>
<feature type="domain" description="PAS" evidence="2">
    <location>
        <begin position="286"/>
        <end position="350"/>
    </location>
</feature>
<dbReference type="PANTHER" id="PTHR44757:SF2">
    <property type="entry name" value="BIOFILM ARCHITECTURE MAINTENANCE PROTEIN MBAA"/>
    <property type="match status" value="1"/>
</dbReference>
<feature type="domain" description="EAL" evidence="4">
    <location>
        <begin position="585"/>
        <end position="841"/>
    </location>
</feature>
<dbReference type="SMART" id="SM00086">
    <property type="entry name" value="PAC"/>
    <property type="match status" value="3"/>
</dbReference>
<dbReference type="InterPro" id="IPR001633">
    <property type="entry name" value="EAL_dom"/>
</dbReference>
<evidence type="ECO:0000256" key="1">
    <source>
        <dbReference type="SAM" id="Phobius"/>
    </source>
</evidence>
<dbReference type="OrthoDB" id="9759607at2"/>
<dbReference type="CDD" id="cd00130">
    <property type="entry name" value="PAS"/>
    <property type="match status" value="3"/>
</dbReference>
<dbReference type="SUPFAM" id="SSF55073">
    <property type="entry name" value="Nucleotide cyclase"/>
    <property type="match status" value="1"/>
</dbReference>
<dbReference type="PROSITE" id="PS50112">
    <property type="entry name" value="PAS"/>
    <property type="match status" value="3"/>
</dbReference>
<keyword evidence="7" id="KW-1185">Reference proteome</keyword>
<feature type="domain" description="PAC" evidence="3">
    <location>
        <begin position="233"/>
        <end position="285"/>
    </location>
</feature>
<feature type="transmembrane region" description="Helical" evidence="1">
    <location>
        <begin position="6"/>
        <end position="26"/>
    </location>
</feature>
<dbReference type="InterPro" id="IPR043128">
    <property type="entry name" value="Rev_trsase/Diguanyl_cyclase"/>
</dbReference>
<dbReference type="PROSITE" id="PS50887">
    <property type="entry name" value="GGDEF"/>
    <property type="match status" value="1"/>
</dbReference>
<protein>
    <submittedName>
        <fullName evidence="6">PAS domain S-box protein</fullName>
    </submittedName>
</protein>
<sequence length="851" mass="98163">MNNIFSSQYTILSIVLVLLIMFAFLYRKTQFKNKKFSIASFNSLIQHDPDAIFILNRDGIIIDGNISIEKVFGYTLDEVKERSFLFLLEHKFHTLFSLRFGQAIIGSPKESQVVGFHKDGSRIILSLKCTPLLEKEKSLGAFVVVQDITEQEQVRATLYKTNEKLTCFLNNTADAINITNLNSEVIFINPSFEKMFGWSEDELLGKPLPIIPLDTKEVEKEKRQSLLKGDSINNWEEKFIRKDGSRIYVNTSISALKDEHGNIEGFASITRDISERKDAEQKLLSSEEKYRLIAENSSDLIRIVDKSGQVLYASPSHKALLGYSPEEIVGRPFQIDVHPEDVPRLLKEYEVMKKIPKPTTMVYRRQHKDGHYIDIEACCSPFLSDNHELSHYIVVIRDISERKQYEKKLRNLAYHDSLTKVRNRRYFHDQLVHTLHDSEKNNKKFALLYLDCDRFKWVNDTMGHDIGDELLKQFVTRVTEVIPSSNSIYRLGGDEFAVILLDTQSKEQIAAIAERINWELQRPWVIDEHRFVTTSSIGISIYPYHGQNKSTLISHADQALYQAKQAGRNSYKFFTDEFERKFDRLVILENDLKQAIRNQQFQLAYQPQVNIRTGMANCLEVLLRYNHPELGNIGPEEFIPICEKTGLIDEITLWIIEQVGNEYRKLNKHGYSPVKFAINLSPISLSTQDGTKQIIQAITKANIPPYLLEFEITELAFLDNLDEISQRLTELKQLGVSVSLDDFGSGYSSLIYFKQLPIDKIKIDKTFIQDVVNENGKKAQTVINAVLFLAKELHLDVVCEGVETEEQLIYLLKSNLTYAQGYYFSKPITDIEIEKLRFMETKETGEKVIYF</sequence>
<feature type="domain" description="PAC" evidence="3">
    <location>
        <begin position="359"/>
        <end position="411"/>
    </location>
</feature>
<dbReference type="EMBL" id="SWBM01000005">
    <property type="protein sequence ID" value="TKC15342.1"/>
    <property type="molecule type" value="Genomic_DNA"/>
</dbReference>
<dbReference type="GO" id="GO:0006355">
    <property type="term" value="P:regulation of DNA-templated transcription"/>
    <property type="evidence" value="ECO:0007669"/>
    <property type="project" value="InterPro"/>
</dbReference>
<dbReference type="AlphaFoldDB" id="A0A4U1CZL9"/>
<name>A0A4U1CZL9_9BACI</name>
<dbReference type="SMART" id="SM00052">
    <property type="entry name" value="EAL"/>
    <property type="match status" value="1"/>
</dbReference>
<dbReference type="Pfam" id="PF00990">
    <property type="entry name" value="GGDEF"/>
    <property type="match status" value="1"/>
</dbReference>
<dbReference type="InterPro" id="IPR000700">
    <property type="entry name" value="PAS-assoc_C"/>
</dbReference>
<dbReference type="InterPro" id="IPR035965">
    <property type="entry name" value="PAS-like_dom_sf"/>
</dbReference>
<dbReference type="RefSeq" id="WP_136832949.1">
    <property type="nucleotide sequence ID" value="NZ_SWBM01000005.1"/>
</dbReference>
<dbReference type="Gene3D" id="3.30.450.20">
    <property type="entry name" value="PAS domain"/>
    <property type="match status" value="3"/>
</dbReference>
<keyword evidence="1" id="KW-1133">Transmembrane helix</keyword>
<dbReference type="CDD" id="cd01949">
    <property type="entry name" value="GGDEF"/>
    <property type="match status" value="1"/>
</dbReference>
<dbReference type="PROSITE" id="PS50883">
    <property type="entry name" value="EAL"/>
    <property type="match status" value="1"/>
</dbReference>
<dbReference type="Proteomes" id="UP000307756">
    <property type="component" value="Unassembled WGS sequence"/>
</dbReference>
<dbReference type="InterPro" id="IPR013767">
    <property type="entry name" value="PAS_fold"/>
</dbReference>
<evidence type="ECO:0000259" key="3">
    <source>
        <dbReference type="PROSITE" id="PS50113"/>
    </source>
</evidence>
<dbReference type="PANTHER" id="PTHR44757">
    <property type="entry name" value="DIGUANYLATE CYCLASE DGCP"/>
    <property type="match status" value="1"/>
</dbReference>
<dbReference type="NCBIfam" id="TIGR00254">
    <property type="entry name" value="GGDEF"/>
    <property type="match status" value="1"/>
</dbReference>
<reference evidence="6 7" key="1">
    <citation type="journal article" date="2011" name="J. Microbiol.">
        <title>Bacillus kyonggiensis sp. nov., isolated from soil of a lettuce field.</title>
        <authorList>
            <person name="Dong K."/>
            <person name="Lee S."/>
        </authorList>
    </citation>
    <scope>NUCLEOTIDE SEQUENCE [LARGE SCALE GENOMIC DNA]</scope>
    <source>
        <strain evidence="6 7">NB22</strain>
    </source>
</reference>
<dbReference type="SUPFAM" id="SSF55785">
    <property type="entry name" value="PYP-like sensor domain (PAS domain)"/>
    <property type="match status" value="3"/>
</dbReference>
<gene>
    <name evidence="6" type="ORF">FA727_18105</name>
</gene>
<dbReference type="SMART" id="SM00267">
    <property type="entry name" value="GGDEF"/>
    <property type="match status" value="1"/>
</dbReference>
<feature type="domain" description="PAS" evidence="2">
    <location>
        <begin position="37"/>
        <end position="90"/>
    </location>
</feature>
<evidence type="ECO:0000313" key="7">
    <source>
        <dbReference type="Proteomes" id="UP000307756"/>
    </source>
</evidence>
<dbReference type="Pfam" id="PF00563">
    <property type="entry name" value="EAL"/>
    <property type="match status" value="1"/>
</dbReference>
<dbReference type="FunFam" id="3.30.70.270:FF:000001">
    <property type="entry name" value="Diguanylate cyclase domain protein"/>
    <property type="match status" value="1"/>
</dbReference>
<dbReference type="InterPro" id="IPR029787">
    <property type="entry name" value="Nucleotide_cyclase"/>
</dbReference>
<evidence type="ECO:0000259" key="2">
    <source>
        <dbReference type="PROSITE" id="PS50112"/>
    </source>
</evidence>
<feature type="domain" description="PAC" evidence="3">
    <location>
        <begin position="107"/>
        <end position="160"/>
    </location>
</feature>
<dbReference type="InterPro" id="IPR052155">
    <property type="entry name" value="Biofilm_reg_signaling"/>
</dbReference>
<keyword evidence="1" id="KW-0812">Transmembrane</keyword>
<organism evidence="6 7">
    <name type="scientific">Robertmurraya kyonggiensis</name>
    <dbReference type="NCBI Taxonomy" id="1037680"/>
    <lineage>
        <taxon>Bacteria</taxon>
        <taxon>Bacillati</taxon>
        <taxon>Bacillota</taxon>
        <taxon>Bacilli</taxon>
        <taxon>Bacillales</taxon>
        <taxon>Bacillaceae</taxon>
        <taxon>Robertmurraya</taxon>
    </lineage>
</organism>
<evidence type="ECO:0000313" key="6">
    <source>
        <dbReference type="EMBL" id="TKC15342.1"/>
    </source>
</evidence>
<dbReference type="InterPro" id="IPR035919">
    <property type="entry name" value="EAL_sf"/>
</dbReference>
<dbReference type="InterPro" id="IPR000160">
    <property type="entry name" value="GGDEF_dom"/>
</dbReference>
<evidence type="ECO:0000259" key="5">
    <source>
        <dbReference type="PROSITE" id="PS50887"/>
    </source>
</evidence>
<dbReference type="Gene3D" id="3.20.20.450">
    <property type="entry name" value="EAL domain"/>
    <property type="match status" value="1"/>
</dbReference>
<evidence type="ECO:0000259" key="4">
    <source>
        <dbReference type="PROSITE" id="PS50883"/>
    </source>
</evidence>
<dbReference type="SUPFAM" id="SSF141868">
    <property type="entry name" value="EAL domain-like"/>
    <property type="match status" value="1"/>
</dbReference>
<dbReference type="Pfam" id="PF00989">
    <property type="entry name" value="PAS"/>
    <property type="match status" value="2"/>
</dbReference>
<dbReference type="InterPro" id="IPR001610">
    <property type="entry name" value="PAC"/>
</dbReference>
<accession>A0A4U1CZL9</accession>
<proteinExistence type="predicted"/>
<dbReference type="InterPro" id="IPR000014">
    <property type="entry name" value="PAS"/>
</dbReference>